<feature type="compositionally biased region" description="Gly residues" evidence="1">
    <location>
        <begin position="193"/>
        <end position="202"/>
    </location>
</feature>
<dbReference type="AlphaFoldDB" id="A0A699Z924"/>
<dbReference type="GO" id="GO:0003723">
    <property type="term" value="F:RNA binding"/>
    <property type="evidence" value="ECO:0007669"/>
    <property type="project" value="InterPro"/>
</dbReference>
<dbReference type="InterPro" id="IPR050180">
    <property type="entry name" value="RNR_Ribonuclease"/>
</dbReference>
<dbReference type="PANTHER" id="PTHR23355:SF42">
    <property type="entry name" value="RIBONUCLEASE II, CHLOROPLASTIC_MITOCHONDRIAL"/>
    <property type="match status" value="1"/>
</dbReference>
<feature type="non-terminal residue" evidence="3">
    <location>
        <position position="1"/>
    </location>
</feature>
<feature type="domain" description="RNB" evidence="2">
    <location>
        <begin position="15"/>
        <end position="203"/>
    </location>
</feature>
<comment type="caution">
    <text evidence="3">The sequence shown here is derived from an EMBL/GenBank/DDBJ whole genome shotgun (WGS) entry which is preliminary data.</text>
</comment>
<name>A0A699Z924_HAELA</name>
<dbReference type="SMART" id="SM00955">
    <property type="entry name" value="RNB"/>
    <property type="match status" value="1"/>
</dbReference>
<organism evidence="3 4">
    <name type="scientific">Haematococcus lacustris</name>
    <name type="common">Green alga</name>
    <name type="synonym">Haematococcus pluvialis</name>
    <dbReference type="NCBI Taxonomy" id="44745"/>
    <lineage>
        <taxon>Eukaryota</taxon>
        <taxon>Viridiplantae</taxon>
        <taxon>Chlorophyta</taxon>
        <taxon>core chlorophytes</taxon>
        <taxon>Chlorophyceae</taxon>
        <taxon>CS clade</taxon>
        <taxon>Chlamydomonadales</taxon>
        <taxon>Haematococcaceae</taxon>
        <taxon>Haematococcus</taxon>
    </lineage>
</organism>
<dbReference type="PANTHER" id="PTHR23355">
    <property type="entry name" value="RIBONUCLEASE"/>
    <property type="match status" value="1"/>
</dbReference>
<proteinExistence type="predicted"/>
<feature type="region of interest" description="Disordered" evidence="1">
    <location>
        <begin position="186"/>
        <end position="209"/>
    </location>
</feature>
<evidence type="ECO:0000313" key="4">
    <source>
        <dbReference type="Proteomes" id="UP000485058"/>
    </source>
</evidence>
<dbReference type="SUPFAM" id="SSF50249">
    <property type="entry name" value="Nucleic acid-binding proteins"/>
    <property type="match status" value="1"/>
</dbReference>
<protein>
    <submittedName>
        <fullName evidence="3">RNB domain-containing protein</fullName>
    </submittedName>
</protein>
<feature type="non-terminal residue" evidence="3">
    <location>
        <position position="209"/>
    </location>
</feature>
<keyword evidence="4" id="KW-1185">Reference proteome</keyword>
<dbReference type="EMBL" id="BLLF01001415">
    <property type="protein sequence ID" value="GFH19157.1"/>
    <property type="molecule type" value="Genomic_DNA"/>
</dbReference>
<accession>A0A699Z924</accession>
<dbReference type="GO" id="GO:0000932">
    <property type="term" value="C:P-body"/>
    <property type="evidence" value="ECO:0007669"/>
    <property type="project" value="TreeGrafter"/>
</dbReference>
<dbReference type="GO" id="GO:0006402">
    <property type="term" value="P:mRNA catabolic process"/>
    <property type="evidence" value="ECO:0007669"/>
    <property type="project" value="TreeGrafter"/>
</dbReference>
<dbReference type="GO" id="GO:0000175">
    <property type="term" value="F:3'-5'-RNA exonuclease activity"/>
    <property type="evidence" value="ECO:0007669"/>
    <property type="project" value="TreeGrafter"/>
</dbReference>
<reference evidence="3 4" key="1">
    <citation type="submission" date="2020-02" db="EMBL/GenBank/DDBJ databases">
        <title>Draft genome sequence of Haematococcus lacustris strain NIES-144.</title>
        <authorList>
            <person name="Morimoto D."/>
            <person name="Nakagawa S."/>
            <person name="Yoshida T."/>
            <person name="Sawayama S."/>
        </authorList>
    </citation>
    <scope>NUCLEOTIDE SEQUENCE [LARGE SCALE GENOMIC DNA]</scope>
    <source>
        <strain evidence="3 4">NIES-144</strain>
    </source>
</reference>
<sequence length="209" mass="22080">VLAASPPPDPHATTRLNLTHLRCITIDDQSTTEVDDGLSVQLIDTDGPLGLEGLLPGLSAVRFWVHVADPDRWLRPGWPGVEQLLESARSRGGRSLYFPWGNAPMFPRCLSEGPFSLRQHKEVEVLSFGAVLRSDGSLADLCVSPARVRVTHKLTYQQADQLLATAQGASPPAAATFHQTTTDTIAAANGSSSSGGAGGGNDGSEQQCA</sequence>
<evidence type="ECO:0000259" key="2">
    <source>
        <dbReference type="SMART" id="SM00955"/>
    </source>
</evidence>
<gene>
    <name evidence="3" type="ORF">HaLaN_16061</name>
</gene>
<evidence type="ECO:0000313" key="3">
    <source>
        <dbReference type="EMBL" id="GFH19157.1"/>
    </source>
</evidence>
<dbReference type="InterPro" id="IPR012340">
    <property type="entry name" value="NA-bd_OB-fold"/>
</dbReference>
<dbReference type="Proteomes" id="UP000485058">
    <property type="component" value="Unassembled WGS sequence"/>
</dbReference>
<dbReference type="InterPro" id="IPR001900">
    <property type="entry name" value="RNase_II/R"/>
</dbReference>
<evidence type="ECO:0000256" key="1">
    <source>
        <dbReference type="SAM" id="MobiDB-lite"/>
    </source>
</evidence>
<dbReference type="Pfam" id="PF00773">
    <property type="entry name" value="RNB"/>
    <property type="match status" value="1"/>
</dbReference>